<feature type="transmembrane region" description="Helical" evidence="1">
    <location>
        <begin position="143"/>
        <end position="162"/>
    </location>
</feature>
<feature type="domain" description="PAC" evidence="2">
    <location>
        <begin position="309"/>
        <end position="362"/>
    </location>
</feature>
<keyword evidence="1" id="KW-0812">Transmembrane</keyword>
<dbReference type="Proteomes" id="UP000595460">
    <property type="component" value="Chromosome"/>
</dbReference>
<evidence type="ECO:0000259" key="4">
    <source>
        <dbReference type="PROSITE" id="PS50887"/>
    </source>
</evidence>
<dbReference type="InterPro" id="IPR000014">
    <property type="entry name" value="PAS"/>
</dbReference>
<feature type="domain" description="GGDEF" evidence="4">
    <location>
        <begin position="394"/>
        <end position="527"/>
    </location>
</feature>
<keyword evidence="6" id="KW-1185">Reference proteome</keyword>
<feature type="transmembrane region" description="Helical" evidence="1">
    <location>
        <begin position="77"/>
        <end position="101"/>
    </location>
</feature>
<dbReference type="InterPro" id="IPR013656">
    <property type="entry name" value="PAS_4"/>
</dbReference>
<feature type="transmembrane region" description="Helical" evidence="1">
    <location>
        <begin position="50"/>
        <end position="71"/>
    </location>
</feature>
<evidence type="ECO:0000259" key="3">
    <source>
        <dbReference type="PROSITE" id="PS50883"/>
    </source>
</evidence>
<dbReference type="InterPro" id="IPR043128">
    <property type="entry name" value="Rev_trsase/Diguanyl_cyclase"/>
</dbReference>
<keyword evidence="1" id="KW-1133">Transmembrane helix</keyword>
<dbReference type="CDD" id="cd01948">
    <property type="entry name" value="EAL"/>
    <property type="match status" value="1"/>
</dbReference>
<feature type="transmembrane region" description="Helical" evidence="1">
    <location>
        <begin position="169"/>
        <end position="187"/>
    </location>
</feature>
<dbReference type="SMART" id="SM00052">
    <property type="entry name" value="EAL"/>
    <property type="match status" value="1"/>
</dbReference>
<dbReference type="EMBL" id="CP068047">
    <property type="protein sequence ID" value="QQR37340.1"/>
    <property type="molecule type" value="Genomic_DNA"/>
</dbReference>
<evidence type="ECO:0000313" key="5">
    <source>
        <dbReference type="EMBL" id="QQR37340.1"/>
    </source>
</evidence>
<dbReference type="SUPFAM" id="SSF55785">
    <property type="entry name" value="PYP-like sensor domain (PAS domain)"/>
    <property type="match status" value="1"/>
</dbReference>
<feature type="domain" description="EAL" evidence="3">
    <location>
        <begin position="536"/>
        <end position="786"/>
    </location>
</feature>
<dbReference type="InterPro" id="IPR035965">
    <property type="entry name" value="PAS-like_dom_sf"/>
</dbReference>
<dbReference type="CDD" id="cd00130">
    <property type="entry name" value="PAS"/>
    <property type="match status" value="1"/>
</dbReference>
<dbReference type="InterPro" id="IPR052155">
    <property type="entry name" value="Biofilm_reg_signaling"/>
</dbReference>
<evidence type="ECO:0000259" key="2">
    <source>
        <dbReference type="PROSITE" id="PS50113"/>
    </source>
</evidence>
<dbReference type="NCBIfam" id="TIGR00229">
    <property type="entry name" value="sensory_box"/>
    <property type="match status" value="1"/>
</dbReference>
<feature type="transmembrane region" description="Helical" evidence="1">
    <location>
        <begin position="193"/>
        <end position="212"/>
    </location>
</feature>
<dbReference type="InterPro" id="IPR035919">
    <property type="entry name" value="EAL_sf"/>
</dbReference>
<dbReference type="Pfam" id="PF08448">
    <property type="entry name" value="PAS_4"/>
    <property type="match status" value="1"/>
</dbReference>
<dbReference type="Pfam" id="PF00563">
    <property type="entry name" value="EAL"/>
    <property type="match status" value="1"/>
</dbReference>
<organism evidence="5 6">
    <name type="scientific">Devosia oryziradicis</name>
    <dbReference type="NCBI Taxonomy" id="2801335"/>
    <lineage>
        <taxon>Bacteria</taxon>
        <taxon>Pseudomonadati</taxon>
        <taxon>Pseudomonadota</taxon>
        <taxon>Alphaproteobacteria</taxon>
        <taxon>Hyphomicrobiales</taxon>
        <taxon>Devosiaceae</taxon>
        <taxon>Devosia</taxon>
    </lineage>
</organism>
<reference evidence="5 6" key="1">
    <citation type="submission" date="2021-01" db="EMBL/GenBank/DDBJ databases">
        <title>Genome seq and assembly of Devosia sp. G19.</title>
        <authorList>
            <person name="Chhetri G."/>
        </authorList>
    </citation>
    <scope>NUCLEOTIDE SEQUENCE [LARGE SCALE GENOMIC DNA]</scope>
    <source>
        <strain evidence="5 6">G19</strain>
    </source>
</reference>
<dbReference type="SUPFAM" id="SSF141868">
    <property type="entry name" value="EAL domain-like"/>
    <property type="match status" value="1"/>
</dbReference>
<dbReference type="InterPro" id="IPR000700">
    <property type="entry name" value="PAS-assoc_C"/>
</dbReference>
<name>A0ABX7BZE6_9HYPH</name>
<dbReference type="CDD" id="cd01949">
    <property type="entry name" value="GGDEF"/>
    <property type="match status" value="1"/>
</dbReference>
<protein>
    <submittedName>
        <fullName evidence="5">EAL domain-containing protein</fullName>
    </submittedName>
</protein>
<accession>A0ABX7BZE6</accession>
<feature type="transmembrane region" description="Helical" evidence="1">
    <location>
        <begin position="6"/>
        <end position="29"/>
    </location>
</feature>
<proteinExistence type="predicted"/>
<dbReference type="PANTHER" id="PTHR44757:SF10">
    <property type="entry name" value="MEMBRANE PROTEIN"/>
    <property type="match status" value="1"/>
</dbReference>
<dbReference type="Gene3D" id="3.30.450.20">
    <property type="entry name" value="PAS domain"/>
    <property type="match status" value="1"/>
</dbReference>
<dbReference type="InterPro" id="IPR000160">
    <property type="entry name" value="GGDEF_dom"/>
</dbReference>
<evidence type="ECO:0000313" key="6">
    <source>
        <dbReference type="Proteomes" id="UP000595460"/>
    </source>
</evidence>
<dbReference type="SMART" id="SM00267">
    <property type="entry name" value="GGDEF"/>
    <property type="match status" value="1"/>
</dbReference>
<dbReference type="Gene3D" id="3.30.70.270">
    <property type="match status" value="1"/>
</dbReference>
<dbReference type="Gene3D" id="3.20.20.450">
    <property type="entry name" value="EAL domain"/>
    <property type="match status" value="1"/>
</dbReference>
<dbReference type="Pfam" id="PF00990">
    <property type="entry name" value="GGDEF"/>
    <property type="match status" value="1"/>
</dbReference>
<dbReference type="PROSITE" id="PS50887">
    <property type="entry name" value="GGDEF"/>
    <property type="match status" value="1"/>
</dbReference>
<evidence type="ECO:0000256" key="1">
    <source>
        <dbReference type="SAM" id="Phobius"/>
    </source>
</evidence>
<dbReference type="InterPro" id="IPR029787">
    <property type="entry name" value="Nucleotide_cyclase"/>
</dbReference>
<sequence length="806" mass="87591">MLREILGAMSVIPGLGLISLINGFVDRAIGADGLTPRVRDKLLRQQLASMARMAPAMLAASLVVLAVFLTLTWGTAYFWPVLAAALPITLIGLHGSYLAAWAPNKATGSTQVAVFRTTAYAALLGCLWGFVVNVLPVDQSPTIRAAATIGVGGLFCVAMMVLVHYPQALAAFCIPLVVGALSTVLNLDSAPDIWVQSTLLMGFTFIMVVVTLKHAAAFAAHRASETLVKEKGEIIGLLLREFEQSASDWVWGFDADGAINRMSTGFTAATGVAEEALLGADFVHFLRCITPPDDPLMGHVERDIQKRRTFQDVELRVTADGVERWWNLTGKPAFDEAGNYLGYLGTGSDVTERKIAERRITMLAHHDPMTGLLNRTKFTEQLNSCVARLERYGTPFAVMFLDLDQFKSVNDSRGHLAGDKVLTQVAHRIHSAVRQTDFVARLGGDEFAIILPNDSSMDGLGRLAMRLIEEIKRPIALEDEQVTVGASVGIAIAPMNGAHADEILRNADIALYRAKADGRSAFRFFESQMDAEARDRRALEAELQDAIKQEQLVLYYQPQVTADSATPTGFEALIRWNHPARGVVLPAEFIPVAEQSNLIVDIGDWTIVQACMTAAGWPEHLTVAVNLSAKHFRRSDISLVIKRALAISGLSANRLEIEITEGLLMENTAEVIGRLHEIRALGVTVVMDDFGSGYSSLSYLLKFPFDKIKVDRSFADASEGDDVARDFLKAIAALGKTLGLTITAVGVETRAEAEFLAEIACHQLQGFYFSRPLDHVALADYLLTRVAPQAPVLKAEAEARLAALAG</sequence>
<dbReference type="RefSeq" id="WP_201661354.1">
    <property type="nucleotide sequence ID" value="NZ_CP068047.1"/>
</dbReference>
<feature type="transmembrane region" description="Helical" evidence="1">
    <location>
        <begin position="113"/>
        <end position="131"/>
    </location>
</feature>
<dbReference type="SUPFAM" id="SSF55073">
    <property type="entry name" value="Nucleotide cyclase"/>
    <property type="match status" value="1"/>
</dbReference>
<dbReference type="NCBIfam" id="TIGR00254">
    <property type="entry name" value="GGDEF"/>
    <property type="match status" value="1"/>
</dbReference>
<dbReference type="InterPro" id="IPR001633">
    <property type="entry name" value="EAL_dom"/>
</dbReference>
<dbReference type="PROSITE" id="PS50883">
    <property type="entry name" value="EAL"/>
    <property type="match status" value="1"/>
</dbReference>
<gene>
    <name evidence="5" type="ORF">JI749_06955</name>
</gene>
<dbReference type="PANTHER" id="PTHR44757">
    <property type="entry name" value="DIGUANYLATE CYCLASE DGCP"/>
    <property type="match status" value="1"/>
</dbReference>
<dbReference type="PROSITE" id="PS50113">
    <property type="entry name" value="PAC"/>
    <property type="match status" value="1"/>
</dbReference>
<keyword evidence="1" id="KW-0472">Membrane</keyword>